<evidence type="ECO:0000313" key="4">
    <source>
        <dbReference type="WBParaSite" id="ECPE_0000376901-mRNA-1"/>
    </source>
</evidence>
<accession>A0A183A9Y1</accession>
<dbReference type="Proteomes" id="UP000272942">
    <property type="component" value="Unassembled WGS sequence"/>
</dbReference>
<feature type="compositionally biased region" description="Basic and acidic residues" evidence="1">
    <location>
        <begin position="35"/>
        <end position="52"/>
    </location>
</feature>
<dbReference type="OrthoDB" id="6259714at2759"/>
<feature type="region of interest" description="Disordered" evidence="1">
    <location>
        <begin position="26"/>
        <end position="52"/>
    </location>
</feature>
<name>A0A183A9Y1_9TREM</name>
<gene>
    <name evidence="2" type="ORF">ECPE_LOCUS3766</name>
</gene>
<keyword evidence="3" id="KW-1185">Reference proteome</keyword>
<feature type="region of interest" description="Disordered" evidence="1">
    <location>
        <begin position="1479"/>
        <end position="1512"/>
    </location>
</feature>
<dbReference type="SUPFAM" id="SSF50978">
    <property type="entry name" value="WD40 repeat-like"/>
    <property type="match status" value="1"/>
</dbReference>
<reference evidence="2 3" key="2">
    <citation type="submission" date="2018-11" db="EMBL/GenBank/DDBJ databases">
        <authorList>
            <consortium name="Pathogen Informatics"/>
        </authorList>
    </citation>
    <scope>NUCLEOTIDE SEQUENCE [LARGE SCALE GENOMIC DNA]</scope>
    <source>
        <strain evidence="2 3">Egypt</strain>
    </source>
</reference>
<proteinExistence type="predicted"/>
<evidence type="ECO:0000256" key="1">
    <source>
        <dbReference type="SAM" id="MobiDB-lite"/>
    </source>
</evidence>
<feature type="region of interest" description="Disordered" evidence="1">
    <location>
        <begin position="1120"/>
        <end position="1151"/>
    </location>
</feature>
<evidence type="ECO:0000313" key="2">
    <source>
        <dbReference type="EMBL" id="VDP70503.1"/>
    </source>
</evidence>
<dbReference type="EMBL" id="UZAN01040673">
    <property type="protein sequence ID" value="VDP70503.1"/>
    <property type="molecule type" value="Genomic_DNA"/>
</dbReference>
<dbReference type="WBParaSite" id="ECPE_0000376901-mRNA-1">
    <property type="protein sequence ID" value="ECPE_0000376901-mRNA-1"/>
    <property type="gene ID" value="ECPE_0000376901"/>
</dbReference>
<evidence type="ECO:0000313" key="3">
    <source>
        <dbReference type="Proteomes" id="UP000272942"/>
    </source>
</evidence>
<organism evidence="4">
    <name type="scientific">Echinostoma caproni</name>
    <dbReference type="NCBI Taxonomy" id="27848"/>
    <lineage>
        <taxon>Eukaryota</taxon>
        <taxon>Metazoa</taxon>
        <taxon>Spiralia</taxon>
        <taxon>Lophotrochozoa</taxon>
        <taxon>Platyhelminthes</taxon>
        <taxon>Trematoda</taxon>
        <taxon>Digenea</taxon>
        <taxon>Plagiorchiida</taxon>
        <taxon>Echinostomata</taxon>
        <taxon>Echinostomatoidea</taxon>
        <taxon>Echinostomatidae</taxon>
        <taxon>Echinostoma</taxon>
    </lineage>
</organism>
<feature type="region of interest" description="Disordered" evidence="1">
    <location>
        <begin position="904"/>
        <end position="956"/>
    </location>
</feature>
<sequence>MAHIYDPQTGVLTASLDIESLKEELDSSTAVSEQEMARDDNPQCNTGKKDNRDRTPCIGDSACDAENLLQFTCLPESNLCVIWKWNGQRLMIMDWTKMKPLGTSTVCDGRLLHLSVIGNQNALFSLEYTSGEERTTQNEATKHNLDSRSSASQIQLSMFLRSWSIHFTKTTLLPGTRTPLFTVHEQIRLYDNLREEDRHNYCRSQIIRPFEQHKNRLCIELDDSRQCDFLFAWKYEAARGTMMQCAPLFDSDLQKPLCTRDVVAREEKELVRGLSHVHWLHDYPISAALLLQRLQLSVTADVNGIIKLWDTEFRPVAKLPHHTCRITHLLAHPLMHATEQDAVGADRNRFLGFLSIDSGGTLKSWEYKHWKSLASTVWQNTNLEEPNSLTIDETDSVQLFTRGPRENITASDRANGSTLARLFALWTVRDQICFILQPRPKRLNGNCDYILETWKAKQRGLLWGHSESGLALDYGKVIHPQKIGNNSINLKIDPEHNRLITTSSSGLVKFWKEIRPIPLIPAKSIQQRQNVHFMHRWIFSRFPFEAIQQINLFCLYTTPLVSPNSTKHSAFCVDTDLMASDRQFTPYRIDACVWREPAGRREQLRSVYSADVSKMGLETSVALSERLAQLRRLFVTISKDAMGTDRLEIWQWDYATSTTVTRHETLNNDTRRDLFLRPVIMENPQCPEPAQIGPVPQLSCRLNLVNTFRLPPFQFGANETEKAICLTFLNGTDTVVLAFEERVFLLPVDNLIPGYNVFRSRLSTLIQPEPCKVKGLIESSINDSINQNSALISTRTWDEELLRQMDYESLRLINSVQKQYLPSSIRYRLDVLHSQLEQSRGISLRIKRQQDDLDRLMSSSVSAKESCSKANVKRIKEEAFSAYFKKLLTEYELKAFQLRAQSPDKCSGKSRQLDTTTTHSVNSNNNNTSTVTEQPSGGQDKSQRRSRRHVGKRVLPSRLLPPIKRKQENAVEAANETSSDMTVAEANSEWGVLPLYRAHGFFPANMLDQTGRWTCGWAPNSVLIQHLCPEKYPVPQSATERVQWKLPDLISLKEKCRLASLTESDTLETSDSFIVPSPTPIDEILLAEEEEEGEDELELERQIQDRYLARSHQDSYKEVELETRNETASEPVTPVPKLKEPRLPTPKGRPIKFDLPETDLLSRLSADPEPPVRLLKRENTIFLTELNEELTTNVPKRRPTKPLPDYLLSYAESRWIEATGFWPTDEFGEHQWTGQKYDSDPIAFVCWILDSDLFDKILTHQIPPCPTDETPLMAQTAVELCTAIGSFHVQYGLPNALLKRIHQSVCTLLLTTRFIELFTLLPSWSLLWATSRLLLNLGYRDQCTIALFLTTYFALEAQRSFREQFVSEKQMLIVSTFEQLGLLDPSNELVHELAALFRGKHPKRFDGKQMDSQLTDTEQTGLQNWLVEGSAGEQFWLHAVELARTWLEHWCAIWATKRETSKMPNKRFAKRSVPIGPTLADSTKSSARSRHVKWSRASDQATYRPESGTPFQQSPDVIEAINTFCRATRAWNGRVQLSTAETTQVDDKIETEVVKISSVRGIPASTDQLEVSRVICLKDRTRPPCDQPWNAYRRALEGQFPPVVALRLPKHNLIPFWEAESKSELLWRRLREILFWKRFILDKTRQERNDYVNRTSVHPNGFERMLTEQQIRYYEKNLRLQIVRTSEEYRLQFMKTFIPALSRILSPVASWHLPQLTSSYTPQSTMIPRHHVTFAFDNSLSFAETDSVWKDQSA</sequence>
<dbReference type="InterPro" id="IPR036322">
    <property type="entry name" value="WD40_repeat_dom_sf"/>
</dbReference>
<feature type="compositionally biased region" description="Low complexity" evidence="1">
    <location>
        <begin position="915"/>
        <end position="932"/>
    </location>
</feature>
<reference evidence="4" key="1">
    <citation type="submission" date="2016-06" db="UniProtKB">
        <authorList>
            <consortium name="WormBaseParasite"/>
        </authorList>
    </citation>
    <scope>IDENTIFICATION</scope>
</reference>
<protein>
    <submittedName>
        <fullName evidence="4">WD_REPEATS_REGION domain-containing protein</fullName>
    </submittedName>
</protein>